<evidence type="ECO:0000313" key="2">
    <source>
        <dbReference type="EMBL" id="GAA1070638.1"/>
    </source>
</evidence>
<evidence type="ECO:0000313" key="3">
    <source>
        <dbReference type="Proteomes" id="UP001499987"/>
    </source>
</evidence>
<organism evidence="2 3">
    <name type="scientific">Kitasatospora arboriphila</name>
    <dbReference type="NCBI Taxonomy" id="258052"/>
    <lineage>
        <taxon>Bacteria</taxon>
        <taxon>Bacillati</taxon>
        <taxon>Actinomycetota</taxon>
        <taxon>Actinomycetes</taxon>
        <taxon>Kitasatosporales</taxon>
        <taxon>Streptomycetaceae</taxon>
        <taxon>Kitasatospora</taxon>
    </lineage>
</organism>
<gene>
    <name evidence="2" type="ORF">GCM10009663_06730</name>
</gene>
<feature type="transmembrane region" description="Helical" evidence="1">
    <location>
        <begin position="16"/>
        <end position="42"/>
    </location>
</feature>
<name>A0ABN1TAW2_9ACTN</name>
<sequence length="117" mass="11522">MVGMVGTDGRRRTGAVLVLAGSLVVAVPGLVLLAIGVCFGAGGTASAGAGDWLGAGLLVLGGPLAGLCGAALLLWTPRVRRLDPLERAALVAFCLFCGTLAEGLLLAAGAEPVPPLY</sequence>
<dbReference type="RefSeq" id="WP_344621940.1">
    <property type="nucleotide sequence ID" value="NZ_BAAALD010000004.1"/>
</dbReference>
<feature type="transmembrane region" description="Helical" evidence="1">
    <location>
        <begin position="88"/>
        <end position="110"/>
    </location>
</feature>
<comment type="caution">
    <text evidence="2">The sequence shown here is derived from an EMBL/GenBank/DDBJ whole genome shotgun (WGS) entry which is preliminary data.</text>
</comment>
<dbReference type="EMBL" id="BAAALD010000004">
    <property type="protein sequence ID" value="GAA1070638.1"/>
    <property type="molecule type" value="Genomic_DNA"/>
</dbReference>
<dbReference type="Proteomes" id="UP001499987">
    <property type="component" value="Unassembled WGS sequence"/>
</dbReference>
<keyword evidence="1" id="KW-1133">Transmembrane helix</keyword>
<feature type="transmembrane region" description="Helical" evidence="1">
    <location>
        <begin position="54"/>
        <end position="76"/>
    </location>
</feature>
<keyword evidence="3" id="KW-1185">Reference proteome</keyword>
<reference evidence="2 3" key="1">
    <citation type="journal article" date="2019" name="Int. J. Syst. Evol. Microbiol.">
        <title>The Global Catalogue of Microorganisms (GCM) 10K type strain sequencing project: providing services to taxonomists for standard genome sequencing and annotation.</title>
        <authorList>
            <consortium name="The Broad Institute Genomics Platform"/>
            <consortium name="The Broad Institute Genome Sequencing Center for Infectious Disease"/>
            <person name="Wu L."/>
            <person name="Ma J."/>
        </authorList>
    </citation>
    <scope>NUCLEOTIDE SEQUENCE [LARGE SCALE GENOMIC DNA]</scope>
    <source>
        <strain evidence="2 3">JCM 13002</strain>
    </source>
</reference>
<accession>A0ABN1TAW2</accession>
<keyword evidence="1" id="KW-0812">Transmembrane</keyword>
<protein>
    <submittedName>
        <fullName evidence="2">Uncharacterized protein</fullName>
    </submittedName>
</protein>
<keyword evidence="1" id="KW-0472">Membrane</keyword>
<proteinExistence type="predicted"/>
<evidence type="ECO:0000256" key="1">
    <source>
        <dbReference type="SAM" id="Phobius"/>
    </source>
</evidence>